<dbReference type="InterPro" id="IPR052022">
    <property type="entry name" value="26kDa_periplasmic_antigen"/>
</dbReference>
<dbReference type="Gene3D" id="3.30.110.170">
    <property type="entry name" value="Protein of unknown function (DUF541), domain 1"/>
    <property type="match status" value="1"/>
</dbReference>
<dbReference type="Gene3D" id="3.30.70.2970">
    <property type="entry name" value="Protein of unknown function (DUF541), domain 2"/>
    <property type="match status" value="1"/>
</dbReference>
<evidence type="ECO:0000313" key="2">
    <source>
        <dbReference type="Proteomes" id="UP000198741"/>
    </source>
</evidence>
<keyword evidence="2" id="KW-1185">Reference proteome</keyword>
<reference evidence="1 2" key="1">
    <citation type="submission" date="2016-10" db="EMBL/GenBank/DDBJ databases">
        <authorList>
            <person name="de Groot N.N."/>
        </authorList>
    </citation>
    <scope>NUCLEOTIDE SEQUENCE [LARGE SCALE GENOMIC DNA]</scope>
    <source>
        <strain evidence="2">P4-7,KCTC 19426,CECT 7604</strain>
    </source>
</reference>
<dbReference type="Proteomes" id="UP000198741">
    <property type="component" value="Chromosome I"/>
</dbReference>
<organism evidence="1 2">
    <name type="scientific">Nakamurella panacisegetis</name>
    <dbReference type="NCBI Taxonomy" id="1090615"/>
    <lineage>
        <taxon>Bacteria</taxon>
        <taxon>Bacillati</taxon>
        <taxon>Actinomycetota</taxon>
        <taxon>Actinomycetes</taxon>
        <taxon>Nakamurellales</taxon>
        <taxon>Nakamurellaceae</taxon>
        <taxon>Nakamurella</taxon>
    </lineage>
</organism>
<name>A0A1H0M5J7_9ACTN</name>
<evidence type="ECO:0000313" key="1">
    <source>
        <dbReference type="EMBL" id="SDO75703.1"/>
    </source>
</evidence>
<dbReference type="RefSeq" id="WP_090475766.1">
    <property type="nucleotide sequence ID" value="NZ_LT629710.1"/>
</dbReference>
<evidence type="ECO:0008006" key="3">
    <source>
        <dbReference type="Google" id="ProtNLM"/>
    </source>
</evidence>
<dbReference type="InterPro" id="IPR007497">
    <property type="entry name" value="SIMPL/DUF541"/>
</dbReference>
<proteinExistence type="predicted"/>
<dbReference type="PANTHER" id="PTHR34387:SF1">
    <property type="entry name" value="PERIPLASMIC IMMUNOGENIC PROTEIN"/>
    <property type="match status" value="1"/>
</dbReference>
<protein>
    <recommendedName>
        <fullName evidence="3">SIMPL domain-containing protein</fullName>
    </recommendedName>
</protein>
<dbReference type="EMBL" id="LT629710">
    <property type="protein sequence ID" value="SDO75703.1"/>
    <property type="molecule type" value="Genomic_DNA"/>
</dbReference>
<dbReference type="OrthoDB" id="5191177at2"/>
<dbReference type="PANTHER" id="PTHR34387">
    <property type="entry name" value="SLR1258 PROTEIN"/>
    <property type="match status" value="1"/>
</dbReference>
<dbReference type="STRING" id="1090615.SAMN04515671_1926"/>
<dbReference type="GO" id="GO:0006974">
    <property type="term" value="P:DNA damage response"/>
    <property type="evidence" value="ECO:0007669"/>
    <property type="project" value="TreeGrafter"/>
</dbReference>
<accession>A0A1H0M5J7</accession>
<gene>
    <name evidence="1" type="ORF">SAMN04515671_1926</name>
</gene>
<sequence>MDERERGRRRNGITVSGNGSAAAAVDQVAVTFGIAVVRPDAGEAFQGAARTSTRVLAILADDGVDSRAVRTADLTLGPQTEWRDNREVLVGYQAGQRLIVHRTGLAGLERMLSDVAVRGGEGVRIENVTLTPSDPAAALALARVAAFADASAKATQLAELAGRSLGEVTWIDERTENGARDIGFVGLSAGGGAAKMPVAAGDSVVTASITAHWSFAE</sequence>
<dbReference type="Pfam" id="PF04402">
    <property type="entry name" value="SIMPL"/>
    <property type="match status" value="1"/>
</dbReference>
<dbReference type="AlphaFoldDB" id="A0A1H0M5J7"/>